<evidence type="ECO:0000313" key="2">
    <source>
        <dbReference type="EMBL" id="PSV99885.1"/>
    </source>
</evidence>
<dbReference type="EMBL" id="PYLW01000001">
    <property type="protein sequence ID" value="PSV99885.1"/>
    <property type="molecule type" value="Genomic_DNA"/>
</dbReference>
<dbReference type="Proteomes" id="UP000241954">
    <property type="component" value="Unassembled WGS sequence"/>
</dbReference>
<dbReference type="Pfam" id="PF13503">
    <property type="entry name" value="DUF4123"/>
    <property type="match status" value="1"/>
</dbReference>
<dbReference type="InterPro" id="IPR025391">
    <property type="entry name" value="DUF4123"/>
</dbReference>
<dbReference type="AlphaFoldDB" id="A0A2T3MRP4"/>
<evidence type="ECO:0000259" key="1">
    <source>
        <dbReference type="Pfam" id="PF13503"/>
    </source>
</evidence>
<protein>
    <recommendedName>
        <fullName evidence="1">DUF4123 domain-containing protein</fullName>
    </recommendedName>
</protein>
<accession>A0A2T3MRP4</accession>
<gene>
    <name evidence="2" type="ORF">C9I88_01650</name>
</gene>
<sequence length="201" mass="23793">MYMWRWCMSDSFSKVMELNSFTPIELNYYQYAIIEPQLCPDIFKWCYTYAIDNPIFNKIFEESPFQSIADGPILLQLTDMNPDFYQLIYDNSKHSPIGCFLTSSLTMNELLQQIRGRLTANTSYGEALFRFYEPRVLNALITVLNEEEKRNIFSGINDLLWWNKGWKHFSPPQHQEGRLRPQFQWVVSAQQIDNINKFLAS</sequence>
<evidence type="ECO:0000313" key="3">
    <source>
        <dbReference type="Proteomes" id="UP000241954"/>
    </source>
</evidence>
<feature type="domain" description="DUF4123" evidence="1">
    <location>
        <begin position="31"/>
        <end position="150"/>
    </location>
</feature>
<comment type="caution">
    <text evidence="2">The sequence shown here is derived from an EMBL/GenBank/DDBJ whole genome shotgun (WGS) entry which is preliminary data.</text>
</comment>
<organism evidence="2 3">
    <name type="scientific">Photobacterium iliopiscarium</name>
    <dbReference type="NCBI Taxonomy" id="56192"/>
    <lineage>
        <taxon>Bacteria</taxon>
        <taxon>Pseudomonadati</taxon>
        <taxon>Pseudomonadota</taxon>
        <taxon>Gammaproteobacteria</taxon>
        <taxon>Vibrionales</taxon>
        <taxon>Vibrionaceae</taxon>
        <taxon>Photobacterium</taxon>
    </lineage>
</organism>
<name>A0A2T3MRP4_9GAMM</name>
<proteinExistence type="predicted"/>
<reference evidence="2 3" key="1">
    <citation type="submission" date="2018-01" db="EMBL/GenBank/DDBJ databases">
        <title>Whole genome sequencing of Histamine producing bacteria.</title>
        <authorList>
            <person name="Butler K."/>
        </authorList>
    </citation>
    <scope>NUCLEOTIDE SEQUENCE [LARGE SCALE GENOMIC DNA]</scope>
    <source>
        <strain evidence="2 3">NCIMB 13481</strain>
    </source>
</reference>